<evidence type="ECO:0000256" key="1">
    <source>
        <dbReference type="SAM" id="Phobius"/>
    </source>
</evidence>
<reference evidence="2" key="1">
    <citation type="journal article" date="2021" name="Sci. Rep.">
        <title>Diploid genomic architecture of Nitzschia inconspicua, an elite biomass production diatom.</title>
        <authorList>
            <person name="Oliver A."/>
            <person name="Podell S."/>
            <person name="Pinowska A."/>
            <person name="Traller J.C."/>
            <person name="Smith S.R."/>
            <person name="McClure R."/>
            <person name="Beliaev A."/>
            <person name="Bohutskyi P."/>
            <person name="Hill E.A."/>
            <person name="Rabines A."/>
            <person name="Zheng H."/>
            <person name="Allen L.Z."/>
            <person name="Kuo A."/>
            <person name="Grigoriev I.V."/>
            <person name="Allen A.E."/>
            <person name="Hazlebeck D."/>
            <person name="Allen E.E."/>
        </authorList>
    </citation>
    <scope>NUCLEOTIDE SEQUENCE</scope>
    <source>
        <strain evidence="2">Hildebrandi</strain>
    </source>
</reference>
<proteinExistence type="predicted"/>
<accession>A0A9K3PX08</accession>
<keyword evidence="3" id="KW-1185">Reference proteome</keyword>
<dbReference type="EMBL" id="JAGRRH010000010">
    <property type="protein sequence ID" value="KAG7362833.1"/>
    <property type="molecule type" value="Genomic_DNA"/>
</dbReference>
<dbReference type="PROSITE" id="PS51257">
    <property type="entry name" value="PROKAR_LIPOPROTEIN"/>
    <property type="match status" value="1"/>
</dbReference>
<feature type="transmembrane region" description="Helical" evidence="1">
    <location>
        <begin position="46"/>
        <end position="65"/>
    </location>
</feature>
<reference evidence="2" key="2">
    <citation type="submission" date="2021-04" db="EMBL/GenBank/DDBJ databases">
        <authorList>
            <person name="Podell S."/>
        </authorList>
    </citation>
    <scope>NUCLEOTIDE SEQUENCE</scope>
    <source>
        <strain evidence="2">Hildebrandi</strain>
    </source>
</reference>
<name>A0A9K3PX08_9STRA</name>
<comment type="caution">
    <text evidence="2">The sequence shown here is derived from an EMBL/GenBank/DDBJ whole genome shotgun (WGS) entry which is preliminary data.</text>
</comment>
<dbReference type="OrthoDB" id="10452945at2759"/>
<sequence>MGRTEALIASHAFFFVAGVACGKLYDRDELNSYRSAYEKPMERFRRYAGNAVLGAAGLTVVLALAKVTTIATRKAT</sequence>
<keyword evidence="1" id="KW-0472">Membrane</keyword>
<evidence type="ECO:0000313" key="2">
    <source>
        <dbReference type="EMBL" id="KAG7362833.1"/>
    </source>
</evidence>
<dbReference type="Proteomes" id="UP000693970">
    <property type="component" value="Unassembled WGS sequence"/>
</dbReference>
<dbReference type="AlphaFoldDB" id="A0A9K3PX08"/>
<organism evidence="2 3">
    <name type="scientific">Nitzschia inconspicua</name>
    <dbReference type="NCBI Taxonomy" id="303405"/>
    <lineage>
        <taxon>Eukaryota</taxon>
        <taxon>Sar</taxon>
        <taxon>Stramenopiles</taxon>
        <taxon>Ochrophyta</taxon>
        <taxon>Bacillariophyta</taxon>
        <taxon>Bacillariophyceae</taxon>
        <taxon>Bacillariophycidae</taxon>
        <taxon>Bacillariales</taxon>
        <taxon>Bacillariaceae</taxon>
        <taxon>Nitzschia</taxon>
    </lineage>
</organism>
<evidence type="ECO:0000313" key="3">
    <source>
        <dbReference type="Proteomes" id="UP000693970"/>
    </source>
</evidence>
<keyword evidence="1" id="KW-1133">Transmembrane helix</keyword>
<keyword evidence="1" id="KW-0812">Transmembrane</keyword>
<protein>
    <submittedName>
        <fullName evidence="2">Uncharacterized protein</fullName>
    </submittedName>
</protein>
<gene>
    <name evidence="2" type="ORF">IV203_026193</name>
</gene>